<dbReference type="InterPro" id="IPR021893">
    <property type="entry name" value="ZMYM2-like_C"/>
</dbReference>
<keyword evidence="2" id="KW-0597">Phosphoprotein</keyword>
<feature type="domain" description="ZMYM2-like/QRICH1 C-terminal" evidence="4">
    <location>
        <begin position="203"/>
        <end position="332"/>
    </location>
</feature>
<dbReference type="Pfam" id="PF12012">
    <property type="entry name" value="DUF3504"/>
    <property type="match status" value="1"/>
</dbReference>
<gene>
    <name evidence="7" type="primary">LOC116289046</name>
</gene>
<evidence type="ECO:0000313" key="7">
    <source>
        <dbReference type="RefSeq" id="XP_031551794.1"/>
    </source>
</evidence>
<dbReference type="GeneID" id="116289046"/>
<dbReference type="Proteomes" id="UP000515163">
    <property type="component" value="Unplaced"/>
</dbReference>
<evidence type="ECO:0000256" key="3">
    <source>
        <dbReference type="ARBA" id="ARBA00022843"/>
    </source>
</evidence>
<feature type="domain" description="QRICH1-like" evidence="5">
    <location>
        <begin position="77"/>
        <end position="186"/>
    </location>
</feature>
<protein>
    <submittedName>
        <fullName evidence="7">Zinc finger MYM-type protein 2-like</fullName>
    </submittedName>
</protein>
<proteinExistence type="predicted"/>
<sequence length="338" mass="38958">METYEECCCEMLAVDKDDDAILSQLVDSFENKNSSLTVKTIEEKQVEEPQQSRFKKMQERNLVELAEESIPTNTKSKAMWAFRLYQNWAMWRKSGDFSKGEKSMVAEIVEKTTELLDITQDENLSDVVSQFIAEVRKEGGKRYPAKTLHEIVSSLQKYFEMKGRVVKFLSGGAFEKLRKSLDIEMKTSTNNKLGLHPKQAQVISEEIENHLWENKFLGDSCPKVLLRTALYLIGLNFGMRAGDEHRKLTISNFSINTDSKGREYLLYSEGVSKTIQGGLKHRKLTPKVSRAYANVQCPERCVVQIVKTYMRRCPKDALENAFYLKPLQKLQERRIMVL</sequence>
<dbReference type="Pfam" id="PF25561">
    <property type="entry name" value="QRICH1"/>
    <property type="match status" value="1"/>
</dbReference>
<dbReference type="RefSeq" id="XP_031551794.1">
    <property type="nucleotide sequence ID" value="XM_031695934.1"/>
</dbReference>
<evidence type="ECO:0000256" key="2">
    <source>
        <dbReference type="ARBA" id="ARBA00022553"/>
    </source>
</evidence>
<keyword evidence="1" id="KW-1017">Isopeptide bond</keyword>
<dbReference type="InterPro" id="IPR057926">
    <property type="entry name" value="QRICH1_dom"/>
</dbReference>
<keyword evidence="6" id="KW-1185">Reference proteome</keyword>
<dbReference type="PANTHER" id="PTHR21446">
    <property type="entry name" value="DUF3504 DOMAIN-CONTAINING PROTEIN"/>
    <property type="match status" value="1"/>
</dbReference>
<accession>A0A6P8H5Z4</accession>
<name>A0A6P8H5Z4_ACTTE</name>
<evidence type="ECO:0000313" key="6">
    <source>
        <dbReference type="Proteomes" id="UP000515163"/>
    </source>
</evidence>
<dbReference type="AlphaFoldDB" id="A0A6P8H5Z4"/>
<dbReference type="PANTHER" id="PTHR21446:SF12">
    <property type="entry name" value="POTASSIUM CHANNEL TETRAMERIZATION DOMAIN CONTAINING 1"/>
    <property type="match status" value="1"/>
</dbReference>
<dbReference type="InterPro" id="IPR052787">
    <property type="entry name" value="MAVS"/>
</dbReference>
<evidence type="ECO:0000259" key="5">
    <source>
        <dbReference type="Pfam" id="PF25561"/>
    </source>
</evidence>
<evidence type="ECO:0000256" key="1">
    <source>
        <dbReference type="ARBA" id="ARBA00022499"/>
    </source>
</evidence>
<dbReference type="OrthoDB" id="10040310at2759"/>
<reference evidence="7" key="1">
    <citation type="submission" date="2025-08" db="UniProtKB">
        <authorList>
            <consortium name="RefSeq"/>
        </authorList>
    </citation>
    <scope>IDENTIFICATION</scope>
    <source>
        <tissue evidence="7">Tentacle</tissue>
    </source>
</reference>
<dbReference type="KEGG" id="aten:116289046"/>
<dbReference type="InParanoid" id="A0A6P8H5Z4"/>
<organism evidence="6 7">
    <name type="scientific">Actinia tenebrosa</name>
    <name type="common">Australian red waratah sea anemone</name>
    <dbReference type="NCBI Taxonomy" id="6105"/>
    <lineage>
        <taxon>Eukaryota</taxon>
        <taxon>Metazoa</taxon>
        <taxon>Cnidaria</taxon>
        <taxon>Anthozoa</taxon>
        <taxon>Hexacorallia</taxon>
        <taxon>Actiniaria</taxon>
        <taxon>Actiniidae</taxon>
        <taxon>Actinia</taxon>
    </lineage>
</organism>
<evidence type="ECO:0000259" key="4">
    <source>
        <dbReference type="Pfam" id="PF12012"/>
    </source>
</evidence>
<keyword evidence="3" id="KW-0832">Ubl conjugation</keyword>